<keyword evidence="1" id="KW-1133">Transmembrane helix</keyword>
<feature type="transmembrane region" description="Helical" evidence="1">
    <location>
        <begin position="12"/>
        <end position="36"/>
    </location>
</feature>
<organism evidence="2 3">
    <name type="scientific">Victivallis lenta</name>
    <dbReference type="NCBI Taxonomy" id="2606640"/>
    <lineage>
        <taxon>Bacteria</taxon>
        <taxon>Pseudomonadati</taxon>
        <taxon>Lentisphaerota</taxon>
        <taxon>Lentisphaeria</taxon>
        <taxon>Victivallales</taxon>
        <taxon>Victivallaceae</taxon>
        <taxon>Victivallis</taxon>
    </lineage>
</organism>
<comment type="caution">
    <text evidence="2">The sequence shown here is derived from an EMBL/GenBank/DDBJ whole genome shotgun (WGS) entry which is preliminary data.</text>
</comment>
<feature type="transmembrane region" description="Helical" evidence="1">
    <location>
        <begin position="69"/>
        <end position="88"/>
    </location>
</feature>
<proteinExistence type="predicted"/>
<dbReference type="Proteomes" id="UP000435649">
    <property type="component" value="Unassembled WGS sequence"/>
</dbReference>
<evidence type="ECO:0000313" key="3">
    <source>
        <dbReference type="Proteomes" id="UP000435649"/>
    </source>
</evidence>
<feature type="transmembrane region" description="Helical" evidence="1">
    <location>
        <begin position="94"/>
        <end position="115"/>
    </location>
</feature>
<feature type="transmembrane region" description="Helical" evidence="1">
    <location>
        <begin position="42"/>
        <end position="62"/>
    </location>
</feature>
<keyword evidence="1" id="KW-0812">Transmembrane</keyword>
<dbReference type="AlphaFoldDB" id="A0A844G4P4"/>
<keyword evidence="3" id="KW-1185">Reference proteome</keyword>
<gene>
    <name evidence="2" type="ORF">FYJ85_16985</name>
</gene>
<sequence>MGDNVTKTEKAAGCGCFIGLAIGVVLSLLAIIGGNMRDPRPLLFFIPLLGLFCASIPLAIFSPEKGVRGCAGCICYPIFIIVALAAFFNNAMSVFWGVIIAIVILLLLNLGRICYEKEQKAKDRQIANKFEAALSKQCSDLFPDEYPADNSKK</sequence>
<name>A0A844G4P4_9BACT</name>
<reference evidence="2 3" key="1">
    <citation type="submission" date="2019-08" db="EMBL/GenBank/DDBJ databases">
        <title>In-depth cultivation of the pig gut microbiome towards novel bacterial diversity and tailored functional studies.</title>
        <authorList>
            <person name="Wylensek D."/>
            <person name="Hitch T.C.A."/>
            <person name="Clavel T."/>
        </authorList>
    </citation>
    <scope>NUCLEOTIDE SEQUENCE [LARGE SCALE GENOMIC DNA]</scope>
    <source>
        <strain evidence="2 3">BBE-744-WT-12</strain>
    </source>
</reference>
<protein>
    <submittedName>
        <fullName evidence="2">Uncharacterized protein</fullName>
    </submittedName>
</protein>
<keyword evidence="1" id="KW-0472">Membrane</keyword>
<dbReference type="EMBL" id="VUNS01000023">
    <property type="protein sequence ID" value="MST98737.1"/>
    <property type="molecule type" value="Genomic_DNA"/>
</dbReference>
<evidence type="ECO:0000256" key="1">
    <source>
        <dbReference type="SAM" id="Phobius"/>
    </source>
</evidence>
<accession>A0A844G4P4</accession>
<evidence type="ECO:0000313" key="2">
    <source>
        <dbReference type="EMBL" id="MST98737.1"/>
    </source>
</evidence>
<dbReference type="RefSeq" id="WP_154419702.1">
    <property type="nucleotide sequence ID" value="NZ_VUNS01000023.1"/>
</dbReference>